<organism evidence="3 4">
    <name type="scientific">Lujinxingia litoralis</name>
    <dbReference type="NCBI Taxonomy" id="2211119"/>
    <lineage>
        <taxon>Bacteria</taxon>
        <taxon>Deltaproteobacteria</taxon>
        <taxon>Bradymonadales</taxon>
        <taxon>Lujinxingiaceae</taxon>
        <taxon>Lujinxingia</taxon>
    </lineage>
</organism>
<evidence type="ECO:0000313" key="4">
    <source>
        <dbReference type="Proteomes" id="UP000249169"/>
    </source>
</evidence>
<dbReference type="InterPro" id="IPR050249">
    <property type="entry name" value="Pseudomonas-type_ThrB"/>
</dbReference>
<dbReference type="OrthoDB" id="241498at2"/>
<dbReference type="PANTHER" id="PTHR21064">
    <property type="entry name" value="AMINOGLYCOSIDE PHOSPHOTRANSFERASE DOMAIN-CONTAINING PROTEIN-RELATED"/>
    <property type="match status" value="1"/>
</dbReference>
<name>A0A328C7U0_9DELT</name>
<dbReference type="Gene3D" id="3.90.1200.10">
    <property type="match status" value="1"/>
</dbReference>
<protein>
    <recommendedName>
        <fullName evidence="2">Aminoglycoside phosphotransferase domain-containing protein</fullName>
    </recommendedName>
</protein>
<dbReference type="InterPro" id="IPR002575">
    <property type="entry name" value="Aminoglycoside_PTrfase"/>
</dbReference>
<gene>
    <name evidence="3" type="ORF">DL240_16470</name>
</gene>
<comment type="caution">
    <text evidence="3">The sequence shown here is derived from an EMBL/GenBank/DDBJ whole genome shotgun (WGS) entry which is preliminary data.</text>
</comment>
<sequence>MNFDEPAIRQHIAQHLNVAADTIAFIRGFENIVFRQSFVAGAPREPAARILRLTEPSHRSRGQLQAEAAWVLDLAERGVPVARPLPWHEDDLIEELVVDGTRYWAMAFELAPGKAVDSRDAEVWNAALFETWGETLALLHLSARDYQVPAGQPRRPRWDEDDLMGPERYLAPADEAVIEACHAIFHALSALPADDADFGLVHNDFHIGNFFVDRGRITLFDFDDACYHWFANDIATALYSPCWWSQEGDVAEQRDFARSFTGRLLRGYRRHRELPGAWLEALPLLLRYRDALTYTVIHKRMDVSALDARLERELAACRARLLGGPARVEIDFQSF</sequence>
<keyword evidence="4" id="KW-1185">Reference proteome</keyword>
<dbReference type="Proteomes" id="UP000249169">
    <property type="component" value="Unassembled WGS sequence"/>
</dbReference>
<dbReference type="InterPro" id="IPR011009">
    <property type="entry name" value="Kinase-like_dom_sf"/>
</dbReference>
<feature type="domain" description="Aminoglycoside phosphotransferase" evidence="2">
    <location>
        <begin position="44"/>
        <end position="274"/>
    </location>
</feature>
<dbReference type="RefSeq" id="WP_111730991.1">
    <property type="nucleotide sequence ID" value="NZ_QHKO01000009.1"/>
</dbReference>
<comment type="similarity">
    <text evidence="1">Belongs to the pseudomonas-type ThrB family.</text>
</comment>
<dbReference type="GO" id="GO:0004413">
    <property type="term" value="F:homoserine kinase activity"/>
    <property type="evidence" value="ECO:0007669"/>
    <property type="project" value="TreeGrafter"/>
</dbReference>
<dbReference type="AlphaFoldDB" id="A0A328C7U0"/>
<evidence type="ECO:0000256" key="1">
    <source>
        <dbReference type="ARBA" id="ARBA00038240"/>
    </source>
</evidence>
<dbReference type="SUPFAM" id="SSF56112">
    <property type="entry name" value="Protein kinase-like (PK-like)"/>
    <property type="match status" value="1"/>
</dbReference>
<proteinExistence type="inferred from homology"/>
<dbReference type="PANTHER" id="PTHR21064:SF6">
    <property type="entry name" value="AMINOGLYCOSIDE PHOSPHOTRANSFERASE DOMAIN-CONTAINING PROTEIN"/>
    <property type="match status" value="1"/>
</dbReference>
<accession>A0A328C7U0</accession>
<dbReference type="Pfam" id="PF01636">
    <property type="entry name" value="APH"/>
    <property type="match status" value="1"/>
</dbReference>
<evidence type="ECO:0000259" key="2">
    <source>
        <dbReference type="Pfam" id="PF01636"/>
    </source>
</evidence>
<dbReference type="EMBL" id="QHKO01000009">
    <property type="protein sequence ID" value="RAL20625.1"/>
    <property type="molecule type" value="Genomic_DNA"/>
</dbReference>
<reference evidence="3 4" key="1">
    <citation type="submission" date="2018-05" db="EMBL/GenBank/DDBJ databases">
        <title>Lujinxingia marina gen. nov. sp. nov., a new facultative anaerobic member of the class Deltaproteobacteria, and proposal of Lujinxingaceae fam. nov.</title>
        <authorList>
            <person name="Li C.-M."/>
        </authorList>
    </citation>
    <scope>NUCLEOTIDE SEQUENCE [LARGE SCALE GENOMIC DNA]</scope>
    <source>
        <strain evidence="3 4">B210</strain>
    </source>
</reference>
<dbReference type="GO" id="GO:0009088">
    <property type="term" value="P:threonine biosynthetic process"/>
    <property type="evidence" value="ECO:0007669"/>
    <property type="project" value="TreeGrafter"/>
</dbReference>
<evidence type="ECO:0000313" key="3">
    <source>
        <dbReference type="EMBL" id="RAL20625.1"/>
    </source>
</evidence>